<evidence type="ECO:0008006" key="5">
    <source>
        <dbReference type="Google" id="ProtNLM"/>
    </source>
</evidence>
<gene>
    <name evidence="3" type="ORF">LKD31_09500</name>
</gene>
<dbReference type="PROSITE" id="PS51257">
    <property type="entry name" value="PROKAR_LIPOPROTEIN"/>
    <property type="match status" value="1"/>
</dbReference>
<evidence type="ECO:0000313" key="3">
    <source>
        <dbReference type="EMBL" id="MCC2137253.1"/>
    </source>
</evidence>
<evidence type="ECO:0000256" key="2">
    <source>
        <dbReference type="SAM" id="SignalP"/>
    </source>
</evidence>
<comment type="caution">
    <text evidence="3">The sequence shown here is derived from an EMBL/GenBank/DDBJ whole genome shotgun (WGS) entry which is preliminary data.</text>
</comment>
<proteinExistence type="predicted"/>
<feature type="compositionally biased region" description="Low complexity" evidence="1">
    <location>
        <begin position="33"/>
        <end position="52"/>
    </location>
</feature>
<sequence length="210" mass="22516">MKTCIRLLCAVCCAAMLLTTTACSGGNKNTSSATAEATPAPEITPAPEATAAPEEEPTPAPEGNTSSETGENRHTSTLPVPETGSEEFRAAFENNPIDTQYADDMETAGSVAGMITACNTASDSWKEQIDSVYTQILEYGDDKTVETVKEEQSHWVNEQSTALQDIRDSVSEDDPLRAITVAESIMVYYRTRAIDLCAVLYDINGTLAFG</sequence>
<dbReference type="Proteomes" id="UP001199424">
    <property type="component" value="Unassembled WGS sequence"/>
</dbReference>
<protein>
    <recommendedName>
        <fullName evidence="5">DUF1311 domain-containing protein</fullName>
    </recommendedName>
</protein>
<feature type="signal peptide" evidence="2">
    <location>
        <begin position="1"/>
        <end position="24"/>
    </location>
</feature>
<keyword evidence="4" id="KW-1185">Reference proteome</keyword>
<organism evidence="3 4">
    <name type="scientific">Hominenteromicrobium mulieris</name>
    <dbReference type="NCBI Taxonomy" id="2885357"/>
    <lineage>
        <taxon>Bacteria</taxon>
        <taxon>Bacillati</taxon>
        <taxon>Bacillota</taxon>
        <taxon>Clostridia</taxon>
        <taxon>Eubacteriales</taxon>
        <taxon>Oscillospiraceae</taxon>
        <taxon>Hominenteromicrobium</taxon>
    </lineage>
</organism>
<evidence type="ECO:0000256" key="1">
    <source>
        <dbReference type="SAM" id="MobiDB-lite"/>
    </source>
</evidence>
<keyword evidence="2" id="KW-0732">Signal</keyword>
<accession>A0AAE3DHX3</accession>
<reference evidence="3" key="1">
    <citation type="submission" date="2021-10" db="EMBL/GenBank/DDBJ databases">
        <title>Anaerobic single-cell dispensing facilitates the cultivation of human gut bacteria.</title>
        <authorList>
            <person name="Afrizal A."/>
        </authorList>
    </citation>
    <scope>NUCLEOTIDE SEQUENCE</scope>
    <source>
        <strain evidence="3">CLA-AA-H250</strain>
    </source>
</reference>
<feature type="region of interest" description="Disordered" evidence="1">
    <location>
        <begin position="25"/>
        <end position="84"/>
    </location>
</feature>
<evidence type="ECO:0000313" key="4">
    <source>
        <dbReference type="Proteomes" id="UP001199424"/>
    </source>
</evidence>
<dbReference type="EMBL" id="JAJEQC010000008">
    <property type="protein sequence ID" value="MCC2137253.1"/>
    <property type="molecule type" value="Genomic_DNA"/>
</dbReference>
<dbReference type="AlphaFoldDB" id="A0AAE3DHX3"/>
<feature type="chain" id="PRO_5041927485" description="DUF1311 domain-containing protein" evidence="2">
    <location>
        <begin position="25"/>
        <end position="210"/>
    </location>
</feature>
<dbReference type="RefSeq" id="WP_308449500.1">
    <property type="nucleotide sequence ID" value="NZ_JAJEQC010000008.1"/>
</dbReference>
<name>A0AAE3DHX3_9FIRM</name>